<feature type="non-terminal residue" evidence="6">
    <location>
        <position position="1"/>
    </location>
</feature>
<feature type="transmembrane region" description="Helical" evidence="5">
    <location>
        <begin position="67"/>
        <end position="86"/>
    </location>
</feature>
<evidence type="ECO:0000256" key="2">
    <source>
        <dbReference type="ARBA" id="ARBA00022692"/>
    </source>
</evidence>
<evidence type="ECO:0000256" key="5">
    <source>
        <dbReference type="SAM" id="Phobius"/>
    </source>
</evidence>
<keyword evidence="2 5" id="KW-0812">Transmembrane</keyword>
<dbReference type="SUPFAM" id="SSF103473">
    <property type="entry name" value="MFS general substrate transporter"/>
    <property type="match status" value="1"/>
</dbReference>
<keyword evidence="7" id="KW-1185">Reference proteome</keyword>
<comment type="caution">
    <text evidence="6">The sequence shown here is derived from an EMBL/GenBank/DDBJ whole genome shotgun (WGS) entry which is preliminary data.</text>
</comment>
<reference evidence="6 7" key="1">
    <citation type="journal article" date="2019" name="PLoS Biol.">
        <title>Sex chromosomes control vertical transmission of feminizing Wolbachia symbionts in an isopod.</title>
        <authorList>
            <person name="Becking T."/>
            <person name="Chebbi M.A."/>
            <person name="Giraud I."/>
            <person name="Moumen B."/>
            <person name="Laverre T."/>
            <person name="Caubet Y."/>
            <person name="Peccoud J."/>
            <person name="Gilbert C."/>
            <person name="Cordaux R."/>
        </authorList>
    </citation>
    <scope>NUCLEOTIDE SEQUENCE [LARGE SCALE GENOMIC DNA]</scope>
    <source>
        <strain evidence="6">ANa2</strain>
        <tissue evidence="6">Whole body excluding digestive tract and cuticle</tissue>
    </source>
</reference>
<gene>
    <name evidence="6" type="ORF">Anas_10115</name>
</gene>
<dbReference type="Gene3D" id="1.20.1250.20">
    <property type="entry name" value="MFS general substrate transporter like domains"/>
    <property type="match status" value="1"/>
</dbReference>
<dbReference type="AlphaFoldDB" id="A0A5N5TJN1"/>
<sequence>YATTILILALLGRLFITGAYYISLQYCPEIFPTVIRGRGVAMAETFGGIAIFVSPIIVYLIEYHPGLPMMILSCLAIFGGVITVILPETKGKSLPQTLQEGEAFLSTANVPPEVKRENQTS</sequence>
<dbReference type="InterPro" id="IPR036259">
    <property type="entry name" value="MFS_trans_sf"/>
</dbReference>
<accession>A0A5N5TJN1</accession>
<evidence type="ECO:0000256" key="1">
    <source>
        <dbReference type="ARBA" id="ARBA00004141"/>
    </source>
</evidence>
<dbReference type="EMBL" id="SEYY01000849">
    <property type="protein sequence ID" value="KAB7506374.1"/>
    <property type="molecule type" value="Genomic_DNA"/>
</dbReference>
<protein>
    <submittedName>
        <fullName evidence="6">Solute carrier family 22 member 13</fullName>
    </submittedName>
</protein>
<keyword evidence="4 5" id="KW-0472">Membrane</keyword>
<dbReference type="GO" id="GO:0016020">
    <property type="term" value="C:membrane"/>
    <property type="evidence" value="ECO:0007669"/>
    <property type="project" value="UniProtKB-SubCell"/>
</dbReference>
<dbReference type="InterPro" id="IPR005828">
    <property type="entry name" value="MFS_sugar_transport-like"/>
</dbReference>
<dbReference type="GO" id="GO:0022857">
    <property type="term" value="F:transmembrane transporter activity"/>
    <property type="evidence" value="ECO:0007669"/>
    <property type="project" value="InterPro"/>
</dbReference>
<evidence type="ECO:0000256" key="3">
    <source>
        <dbReference type="ARBA" id="ARBA00022989"/>
    </source>
</evidence>
<comment type="subcellular location">
    <subcellularLocation>
        <location evidence="1">Membrane</location>
        <topology evidence="1">Multi-pass membrane protein</topology>
    </subcellularLocation>
</comment>
<dbReference type="PANTHER" id="PTHR24064">
    <property type="entry name" value="SOLUTE CARRIER FAMILY 22 MEMBER"/>
    <property type="match status" value="1"/>
</dbReference>
<evidence type="ECO:0000313" key="7">
    <source>
        <dbReference type="Proteomes" id="UP000326759"/>
    </source>
</evidence>
<dbReference type="Proteomes" id="UP000326759">
    <property type="component" value="Unassembled WGS sequence"/>
</dbReference>
<feature type="transmembrane region" description="Helical" evidence="5">
    <location>
        <begin position="6"/>
        <end position="27"/>
    </location>
</feature>
<name>A0A5N5TJN1_9CRUS</name>
<proteinExistence type="predicted"/>
<organism evidence="6 7">
    <name type="scientific">Armadillidium nasatum</name>
    <dbReference type="NCBI Taxonomy" id="96803"/>
    <lineage>
        <taxon>Eukaryota</taxon>
        <taxon>Metazoa</taxon>
        <taxon>Ecdysozoa</taxon>
        <taxon>Arthropoda</taxon>
        <taxon>Crustacea</taxon>
        <taxon>Multicrustacea</taxon>
        <taxon>Malacostraca</taxon>
        <taxon>Eumalacostraca</taxon>
        <taxon>Peracarida</taxon>
        <taxon>Isopoda</taxon>
        <taxon>Oniscidea</taxon>
        <taxon>Crinocheta</taxon>
        <taxon>Armadillidiidae</taxon>
        <taxon>Armadillidium</taxon>
    </lineage>
</organism>
<evidence type="ECO:0000313" key="6">
    <source>
        <dbReference type="EMBL" id="KAB7506374.1"/>
    </source>
</evidence>
<dbReference type="OrthoDB" id="3936150at2759"/>
<evidence type="ECO:0000256" key="4">
    <source>
        <dbReference type="ARBA" id="ARBA00023136"/>
    </source>
</evidence>
<dbReference type="Pfam" id="PF00083">
    <property type="entry name" value="Sugar_tr"/>
    <property type="match status" value="1"/>
</dbReference>
<keyword evidence="3 5" id="KW-1133">Transmembrane helix</keyword>
<feature type="transmembrane region" description="Helical" evidence="5">
    <location>
        <begin position="39"/>
        <end position="61"/>
    </location>
</feature>